<protein>
    <submittedName>
        <fullName evidence="17">Toll-like receptor 13</fullName>
    </submittedName>
</protein>
<keyword evidence="10 14" id="KW-0472">Membrane</keyword>
<evidence type="ECO:0000256" key="13">
    <source>
        <dbReference type="ARBA" id="ARBA00023198"/>
    </source>
</evidence>
<evidence type="ECO:0000259" key="15">
    <source>
        <dbReference type="PROSITE" id="PS50104"/>
    </source>
</evidence>
<keyword evidence="12" id="KW-0325">Glycoprotein</keyword>
<dbReference type="RefSeq" id="XP_018082196.1">
    <property type="nucleotide sequence ID" value="XM_018226707.2"/>
</dbReference>
<evidence type="ECO:0000256" key="5">
    <source>
        <dbReference type="ARBA" id="ARBA00022692"/>
    </source>
</evidence>
<keyword evidence="13" id="KW-0395">Inflammatory response</keyword>
<organism evidence="16 17">
    <name type="scientific">Xenopus laevis</name>
    <name type="common">African clawed frog</name>
    <dbReference type="NCBI Taxonomy" id="8355"/>
    <lineage>
        <taxon>Eukaryota</taxon>
        <taxon>Metazoa</taxon>
        <taxon>Chordata</taxon>
        <taxon>Craniata</taxon>
        <taxon>Vertebrata</taxon>
        <taxon>Euteleostomi</taxon>
        <taxon>Amphibia</taxon>
        <taxon>Batrachia</taxon>
        <taxon>Anura</taxon>
        <taxon>Pipoidea</taxon>
        <taxon>Pipidae</taxon>
        <taxon>Xenopodinae</taxon>
        <taxon>Xenopus</taxon>
        <taxon>Xenopus</taxon>
    </lineage>
</organism>
<sequence>MVQSRQVTDMTILLVVLTFVILLIPGLTSYGFRNCIQSPENIHSYNCVFRELTDIKSAVDDLSSDVQFLNVSHNNILTLHQGSFQHMPFLHTLRLNNNSLQHLDPGAFENLTMLEYLDLSSNLISNLSKEMFLGLQNVSYLFLNDNLLSFIHPEAFRHLTNLQLFNLSMNNLHNFEKFVQSIHPLQKLNTLMLCSNQISSLNHTHRLPFTLQILFLCKNHLTTMDCQHDFFLNVSSLDLSYNNISTSSLQTMDLRQVKHLSLAFNDNLDILTFIQNSTAPIRRIDYSGLNLNNDSKLKILCRYLKGFTMNSLNLLENNIRKLSSGTLTECPIKTTLDLSRNRLKGLGCLEFMKGSNVENLFLEHNLLKELITCSKANHFPNLRYISFRYNRIWIVKSNSFHFAPNLQTLYLNINNIVFLERYALSGLRNLTELRLDNNLITDLYENSFDDLTELMILNLRNNRVSVIFSRVFHSLRKLRTLDLGGNKITQLKSQSFYGLQSLSKLYLDGNQIKEISIHVFSYVQSTLLVLDLKSNKLHFNSARETFSPFHNLSKLYDLKLQAQQPYGLTAIPQGFFKGLKSLKSLYLAQNRISSLSSNVFDELSQLTYLSLAEDCNGIQKLPSGIFKNLRNLHVLDLENICLQYMKMEVFSNLTNLKRVLLTKNALQHINIKVFENMTQLKYLDLRKCPLSCTCNNAELQMWFKKAPVQIIHPYNLTCPDKEKSYFHDFDTNVCDMEIKLNLFCSSFPSILLFIIIPIVYSKFYWMLKYNYFLFVAWLHERWKSEKELYKYDAFVSYNTHDEEWVYKTMLPMLENSALRLCLHHRDFQLGRDIIDNIVDSIHNSRKTICVVSRSYLQSEWCSLEMQLASYKLFDEMRDVLVLILLDEIPDRELSTYHRMRKLMLKKTYITWPTEPEAQQLFWAKVEEAVSGQRPSEVVVGAKIRELNHCSAERY</sequence>
<evidence type="ECO:0000256" key="1">
    <source>
        <dbReference type="ARBA" id="ARBA00004479"/>
    </source>
</evidence>
<evidence type="ECO:0000313" key="16">
    <source>
        <dbReference type="Proteomes" id="UP000186698"/>
    </source>
</evidence>
<dbReference type="FunFam" id="3.40.50.10140:FF:000001">
    <property type="entry name" value="Toll-like receptor 2"/>
    <property type="match status" value="1"/>
</dbReference>
<dbReference type="SUPFAM" id="SSF52058">
    <property type="entry name" value="L domain-like"/>
    <property type="match status" value="2"/>
</dbReference>
<dbReference type="AlphaFoldDB" id="A0A8J0TDU3"/>
<keyword evidence="4" id="KW-0433">Leucine-rich repeat</keyword>
<dbReference type="SMART" id="SM00369">
    <property type="entry name" value="LRR_TYP"/>
    <property type="match status" value="16"/>
</dbReference>
<dbReference type="GO" id="GO:0002224">
    <property type="term" value="P:toll-like receptor signaling pathway"/>
    <property type="evidence" value="ECO:0000318"/>
    <property type="project" value="GO_Central"/>
</dbReference>
<dbReference type="GO" id="GO:0045087">
    <property type="term" value="P:innate immune response"/>
    <property type="evidence" value="ECO:0007669"/>
    <property type="project" value="UniProtKB-KW"/>
</dbReference>
<dbReference type="Pfam" id="PF01582">
    <property type="entry name" value="TIR"/>
    <property type="match status" value="1"/>
</dbReference>
<name>A0A8J0TDU3_XENLA</name>
<evidence type="ECO:0000256" key="4">
    <source>
        <dbReference type="ARBA" id="ARBA00022614"/>
    </source>
</evidence>
<dbReference type="FunFam" id="3.80.10.10:FF:001011">
    <property type="entry name" value="Toll-like receptor 21"/>
    <property type="match status" value="1"/>
</dbReference>
<evidence type="ECO:0000313" key="17">
    <source>
        <dbReference type="RefSeq" id="XP_018082196.1"/>
    </source>
</evidence>
<keyword evidence="11" id="KW-0675">Receptor</keyword>
<keyword evidence="8" id="KW-0391">Immunity</keyword>
<dbReference type="OrthoDB" id="1081807at2759"/>
<evidence type="ECO:0000256" key="11">
    <source>
        <dbReference type="ARBA" id="ARBA00023170"/>
    </source>
</evidence>
<evidence type="ECO:0000313" key="18">
    <source>
        <dbReference type="Xenbase" id="XB-GENE-5956982"/>
    </source>
</evidence>
<dbReference type="GO" id="GO:0038023">
    <property type="term" value="F:signaling receptor activity"/>
    <property type="evidence" value="ECO:0000318"/>
    <property type="project" value="GO_Central"/>
</dbReference>
<dbReference type="GeneID" id="100049735"/>
<evidence type="ECO:0000256" key="9">
    <source>
        <dbReference type="ARBA" id="ARBA00022989"/>
    </source>
</evidence>
<dbReference type="PROSITE" id="PS51450">
    <property type="entry name" value="LRR"/>
    <property type="match status" value="6"/>
</dbReference>
<dbReference type="PANTHER" id="PTHR24365">
    <property type="entry name" value="TOLL-LIKE RECEPTOR"/>
    <property type="match status" value="1"/>
</dbReference>
<dbReference type="KEGG" id="xla:100049735"/>
<accession>A0A8J0TDU3</accession>
<gene>
    <name evidence="17 18" type="primary">tlr21.L</name>
</gene>
<dbReference type="GO" id="GO:0006954">
    <property type="term" value="P:inflammatory response"/>
    <property type="evidence" value="ECO:0000318"/>
    <property type="project" value="GO_Central"/>
</dbReference>
<dbReference type="PROSITE" id="PS50104">
    <property type="entry name" value="TIR"/>
    <property type="match status" value="1"/>
</dbReference>
<feature type="transmembrane region" description="Helical" evidence="14">
    <location>
        <begin position="12"/>
        <end position="32"/>
    </location>
</feature>
<keyword evidence="16" id="KW-1185">Reference proteome</keyword>
<feature type="domain" description="TIR" evidence="15">
    <location>
        <begin position="789"/>
        <end position="929"/>
    </location>
</feature>
<dbReference type="Gene3D" id="3.80.10.10">
    <property type="entry name" value="Ribonuclease Inhibitor"/>
    <property type="match status" value="5"/>
</dbReference>
<proteinExistence type="inferred from homology"/>
<evidence type="ECO:0000256" key="7">
    <source>
        <dbReference type="ARBA" id="ARBA00022737"/>
    </source>
</evidence>
<dbReference type="SMART" id="SM00365">
    <property type="entry name" value="LRR_SD22"/>
    <property type="match status" value="8"/>
</dbReference>
<dbReference type="InterPro" id="IPR035897">
    <property type="entry name" value="Toll_tir_struct_dom_sf"/>
</dbReference>
<dbReference type="Gene3D" id="3.40.50.10140">
    <property type="entry name" value="Toll/interleukin-1 receptor homology (TIR) domain"/>
    <property type="match status" value="1"/>
</dbReference>
<dbReference type="InterPro" id="IPR032675">
    <property type="entry name" value="LRR_dom_sf"/>
</dbReference>
<dbReference type="GO" id="GO:0005886">
    <property type="term" value="C:plasma membrane"/>
    <property type="evidence" value="ECO:0000318"/>
    <property type="project" value="GO_Central"/>
</dbReference>
<dbReference type="Pfam" id="PF13855">
    <property type="entry name" value="LRR_8"/>
    <property type="match status" value="4"/>
</dbReference>
<dbReference type="SMART" id="SM00255">
    <property type="entry name" value="TIR"/>
    <property type="match status" value="1"/>
</dbReference>
<dbReference type="InterPro" id="IPR003591">
    <property type="entry name" value="Leu-rich_rpt_typical-subtyp"/>
</dbReference>
<dbReference type="AGR" id="Xenbase:XB-GENE-5956982"/>
<dbReference type="SUPFAM" id="SSF52200">
    <property type="entry name" value="Toll/Interleukin receptor TIR domain"/>
    <property type="match status" value="1"/>
</dbReference>
<dbReference type="Xenbase" id="XB-GENE-5956982">
    <property type="gene designation" value="tlr21.L"/>
</dbReference>
<comment type="subcellular location">
    <subcellularLocation>
        <location evidence="1">Membrane</location>
        <topology evidence="1">Single-pass type I membrane protein</topology>
    </subcellularLocation>
</comment>
<dbReference type="InterPro" id="IPR001611">
    <property type="entry name" value="Leu-rich_rpt"/>
</dbReference>
<dbReference type="CTD" id="100049735"/>
<dbReference type="Proteomes" id="UP000186698">
    <property type="component" value="Chromosome 7L"/>
</dbReference>
<keyword evidence="7" id="KW-0677">Repeat</keyword>
<keyword evidence="9 14" id="KW-1133">Transmembrane helix</keyword>
<evidence type="ECO:0000256" key="8">
    <source>
        <dbReference type="ARBA" id="ARBA00022859"/>
    </source>
</evidence>
<dbReference type="InterPro" id="IPR000157">
    <property type="entry name" value="TIR_dom"/>
</dbReference>
<evidence type="ECO:0000256" key="10">
    <source>
        <dbReference type="ARBA" id="ARBA00023136"/>
    </source>
</evidence>
<keyword evidence="6" id="KW-0732">Signal</keyword>
<dbReference type="PANTHER" id="PTHR24365:SF545">
    <property type="entry name" value="TOLL-LIKE RECEPTOR 12"/>
    <property type="match status" value="1"/>
</dbReference>
<evidence type="ECO:0000256" key="14">
    <source>
        <dbReference type="SAM" id="Phobius"/>
    </source>
</evidence>
<dbReference type="FunFam" id="3.80.10.10:FF:001164">
    <property type="entry name" value="GH01279p"/>
    <property type="match status" value="2"/>
</dbReference>
<evidence type="ECO:0000256" key="2">
    <source>
        <dbReference type="ARBA" id="ARBA00009634"/>
    </source>
</evidence>
<comment type="similarity">
    <text evidence="2">Belongs to the Toll-like receptor family.</text>
</comment>
<keyword evidence="3" id="KW-0399">Innate immunity</keyword>
<evidence type="ECO:0000256" key="6">
    <source>
        <dbReference type="ARBA" id="ARBA00022729"/>
    </source>
</evidence>
<evidence type="ECO:0000256" key="3">
    <source>
        <dbReference type="ARBA" id="ARBA00022588"/>
    </source>
</evidence>
<keyword evidence="5 14" id="KW-0812">Transmembrane</keyword>
<evidence type="ECO:0000256" key="12">
    <source>
        <dbReference type="ARBA" id="ARBA00023180"/>
    </source>
</evidence>
<reference evidence="17" key="1">
    <citation type="submission" date="2025-08" db="UniProtKB">
        <authorList>
            <consortium name="RefSeq"/>
        </authorList>
    </citation>
    <scope>IDENTIFICATION</scope>
    <source>
        <strain evidence="17">J_2021</strain>
        <tissue evidence="17">Erythrocytes</tissue>
    </source>
</reference>